<keyword evidence="7" id="KW-0802">TPR repeat</keyword>
<dbReference type="Pfam" id="PF01435">
    <property type="entry name" value="Peptidase_M48"/>
    <property type="match status" value="1"/>
</dbReference>
<dbReference type="Pfam" id="PF13174">
    <property type="entry name" value="TPR_6"/>
    <property type="match status" value="1"/>
</dbReference>
<keyword evidence="2" id="KW-0645">Protease</keyword>
<proteinExistence type="predicted"/>
<dbReference type="Gene3D" id="3.30.2010.10">
    <property type="entry name" value="Metalloproteases ('zincins'), catalytic domain"/>
    <property type="match status" value="1"/>
</dbReference>
<dbReference type="PROSITE" id="PS50005">
    <property type="entry name" value="TPR"/>
    <property type="match status" value="2"/>
</dbReference>
<dbReference type="EMBL" id="DTKJ01000044">
    <property type="protein sequence ID" value="HGZ11852.1"/>
    <property type="molecule type" value="Genomic_DNA"/>
</dbReference>
<gene>
    <name evidence="9" type="ORF">ENW48_06495</name>
</gene>
<dbReference type="GO" id="GO:0016020">
    <property type="term" value="C:membrane"/>
    <property type="evidence" value="ECO:0007669"/>
    <property type="project" value="TreeGrafter"/>
</dbReference>
<dbReference type="GO" id="GO:0046872">
    <property type="term" value="F:metal ion binding"/>
    <property type="evidence" value="ECO:0007669"/>
    <property type="project" value="UniProtKB-KW"/>
</dbReference>
<organism evidence="9">
    <name type="scientific">Desulfobacca acetoxidans</name>
    <dbReference type="NCBI Taxonomy" id="60893"/>
    <lineage>
        <taxon>Bacteria</taxon>
        <taxon>Pseudomonadati</taxon>
        <taxon>Thermodesulfobacteriota</taxon>
        <taxon>Desulfobaccia</taxon>
        <taxon>Desulfobaccales</taxon>
        <taxon>Desulfobaccaceae</taxon>
        <taxon>Desulfobacca</taxon>
    </lineage>
</organism>
<evidence type="ECO:0000259" key="8">
    <source>
        <dbReference type="Pfam" id="PF01435"/>
    </source>
</evidence>
<comment type="caution">
    <text evidence="9">The sequence shown here is derived from an EMBL/GenBank/DDBJ whole genome shotgun (WGS) entry which is preliminary data.</text>
</comment>
<evidence type="ECO:0000256" key="3">
    <source>
        <dbReference type="ARBA" id="ARBA00022723"/>
    </source>
</evidence>
<dbReference type="InterPro" id="IPR011990">
    <property type="entry name" value="TPR-like_helical_dom_sf"/>
</dbReference>
<evidence type="ECO:0000256" key="2">
    <source>
        <dbReference type="ARBA" id="ARBA00022670"/>
    </source>
</evidence>
<feature type="repeat" description="TPR" evidence="7">
    <location>
        <begin position="295"/>
        <end position="328"/>
    </location>
</feature>
<dbReference type="SUPFAM" id="SSF48452">
    <property type="entry name" value="TPR-like"/>
    <property type="match status" value="1"/>
</dbReference>
<dbReference type="Pfam" id="PF14559">
    <property type="entry name" value="TPR_19"/>
    <property type="match status" value="1"/>
</dbReference>
<dbReference type="AlphaFoldDB" id="A0A7C5AMQ4"/>
<dbReference type="InterPro" id="IPR001915">
    <property type="entry name" value="Peptidase_M48"/>
</dbReference>
<accession>A0A7C5AMQ4</accession>
<dbReference type="CDD" id="cd07333">
    <property type="entry name" value="M48C_bepA_like"/>
    <property type="match status" value="1"/>
</dbReference>
<dbReference type="InterPro" id="IPR051156">
    <property type="entry name" value="Mito/Outer_Membr_Metalloprot"/>
</dbReference>
<dbReference type="GO" id="GO:0004222">
    <property type="term" value="F:metalloendopeptidase activity"/>
    <property type="evidence" value="ECO:0007669"/>
    <property type="project" value="InterPro"/>
</dbReference>
<dbReference type="GO" id="GO:0051603">
    <property type="term" value="P:proteolysis involved in protein catabolic process"/>
    <property type="evidence" value="ECO:0007669"/>
    <property type="project" value="TreeGrafter"/>
</dbReference>
<dbReference type="PANTHER" id="PTHR22726:SF1">
    <property type="entry name" value="METALLOENDOPEPTIDASE OMA1, MITOCHONDRIAL"/>
    <property type="match status" value="1"/>
</dbReference>
<protein>
    <submittedName>
        <fullName evidence="9">Tetratricopeptide repeat protein</fullName>
    </submittedName>
</protein>
<keyword evidence="5" id="KW-0862">Zinc</keyword>
<evidence type="ECO:0000256" key="7">
    <source>
        <dbReference type="PROSITE-ProRule" id="PRU00339"/>
    </source>
</evidence>
<reference evidence="9" key="1">
    <citation type="journal article" date="2020" name="mSystems">
        <title>Genome- and Community-Level Interaction Insights into Carbon Utilization and Element Cycling Functions of Hydrothermarchaeota in Hydrothermal Sediment.</title>
        <authorList>
            <person name="Zhou Z."/>
            <person name="Liu Y."/>
            <person name="Xu W."/>
            <person name="Pan J."/>
            <person name="Luo Z.H."/>
            <person name="Li M."/>
        </authorList>
    </citation>
    <scope>NUCLEOTIDE SEQUENCE [LARGE SCALE GENOMIC DNA]</scope>
    <source>
        <strain evidence="9">SpSt-853</strain>
    </source>
</reference>
<evidence type="ECO:0000313" key="9">
    <source>
        <dbReference type="EMBL" id="HGZ11852.1"/>
    </source>
</evidence>
<dbReference type="SMART" id="SM00028">
    <property type="entry name" value="TPR"/>
    <property type="match status" value="4"/>
</dbReference>
<keyword evidence="4" id="KW-0378">Hydrolase</keyword>
<sequence length="469" mass="53075">MRPRTGWRILSGVLIFSLLLFPHPVKSGVFDSLSVEKEKQIGEEFFQQLQAYYSISADPFICSYINRLGQKLVAQLDPNPYQFRFFVLDDPTMNAFAVPGGYIFVTTGFIRAMEREGELAGVLAHEISHIYARHLARQLDKSKVVNAATLVGALAAVLLGGAAAGPLLTGTMAAGETAMLKYSRDHEKEADSLGFKWMVRAGYNPRDMMAVFRKLGKLRWFEGGDLPVYLSTHPEVDTRLVDLSHQMASHAGKLKESPQSPEFQYFTLKVDVASSNPHQFLRRMTQASAKEPNNPAYRYGKALVLARLERPQEALAEFQEALKLDPGNSIIKRELAAFHFERNRYQEAFSLLEDLAQKYPQDEVTLYYLGRIYQERRQVDQALAAMERVHALNPAYLEVYHNLGTLYGEKGKLGLAHYFLGLYSLKARAYPTALFHFRKALVNLPPNDPHCGEVRSQIARLEKMRIRVN</sequence>
<evidence type="ECO:0000256" key="4">
    <source>
        <dbReference type="ARBA" id="ARBA00022801"/>
    </source>
</evidence>
<evidence type="ECO:0000256" key="5">
    <source>
        <dbReference type="ARBA" id="ARBA00022833"/>
    </source>
</evidence>
<dbReference type="PANTHER" id="PTHR22726">
    <property type="entry name" value="METALLOENDOPEPTIDASE OMA1"/>
    <property type="match status" value="1"/>
</dbReference>
<dbReference type="Gene3D" id="1.25.40.10">
    <property type="entry name" value="Tetratricopeptide repeat domain"/>
    <property type="match status" value="1"/>
</dbReference>
<keyword evidence="3" id="KW-0479">Metal-binding</keyword>
<evidence type="ECO:0000256" key="6">
    <source>
        <dbReference type="ARBA" id="ARBA00023049"/>
    </source>
</evidence>
<feature type="repeat" description="TPR" evidence="7">
    <location>
        <begin position="363"/>
        <end position="396"/>
    </location>
</feature>
<keyword evidence="6" id="KW-0482">Metalloprotease</keyword>
<feature type="domain" description="Peptidase M48" evidence="8">
    <location>
        <begin position="64"/>
        <end position="245"/>
    </location>
</feature>
<name>A0A7C5AMQ4_9BACT</name>
<dbReference type="InterPro" id="IPR019734">
    <property type="entry name" value="TPR_rpt"/>
</dbReference>
<evidence type="ECO:0000256" key="1">
    <source>
        <dbReference type="ARBA" id="ARBA00001947"/>
    </source>
</evidence>
<comment type="cofactor">
    <cofactor evidence="1">
        <name>Zn(2+)</name>
        <dbReference type="ChEBI" id="CHEBI:29105"/>
    </cofactor>
</comment>